<dbReference type="Proteomes" id="UP000307706">
    <property type="component" value="Unassembled WGS sequence"/>
</dbReference>
<evidence type="ECO:0000313" key="2">
    <source>
        <dbReference type="EMBL" id="TMP63030.1"/>
    </source>
</evidence>
<evidence type="ECO:0000313" key="1">
    <source>
        <dbReference type="EMBL" id="TMP46339.1"/>
    </source>
</evidence>
<dbReference type="EMBL" id="PNCK01000009">
    <property type="protein sequence ID" value="TMP46339.1"/>
    <property type="molecule type" value="Genomic_DNA"/>
</dbReference>
<dbReference type="OrthoDB" id="2655407at2"/>
<comment type="caution">
    <text evidence="2">The sequence shown here is derived from an EMBL/GenBank/DDBJ whole genome shotgun (WGS) entry which is preliminary data.</text>
</comment>
<reference evidence="3 4" key="1">
    <citation type="submission" date="2017-12" db="EMBL/GenBank/DDBJ databases">
        <authorList>
            <person name="Paulsen S."/>
            <person name="Gram L.K."/>
        </authorList>
    </citation>
    <scope>NUCLEOTIDE SEQUENCE [LARGE SCALE GENOMIC DNA]</scope>
    <source>
        <strain evidence="2 4">S2231</strain>
        <strain evidence="1 3">S2233</strain>
    </source>
</reference>
<sequence length="724" mass="79019">MSAHEMRVMTNMRMFGDASFSLDQHEKFPLNPAAGQFALVEGILYIYARLGVVETWFPLTNKKSSHVHFQAIASSEWVISHNYNTDEYVFMVYSEEGNIIHAKPTPIDKNKFQLNFGTAIKGKVVVFIHSDLAIPRLATEDGIIETLTVNQVVDIAGGKVVADANGLTVNDMNVSEYLSLHSEHLQIQADMFSNAPDHIEVKKSLLPAHNMISIGSQQKPLEQIYSTAVSADTIDLDSNDQTLGIVTTNALTLQAKAINAELHSAQLKFIGLNHQAAILSYDESEHSIRLHDAQNNMPSFHAKDVVTSSISSDTALINSLNISENTNIGTSHSDTLTVNSTTTFHAPVSFGDNGIIGSGDDTIIINAGVEKLLTVVSKHFSLDELGKLAVKNLTVSENFSVAGTITTHNTHETSSQEQYFQLLSETDTQPTLDAGIKVNRGQQKPAHLLWDETLDTWTIGVDGDMAAITRKDDLSLLNINDKEALISGATTSLHFHMEDRDRANHTGTQLANSIRDLDSAIATNPAVINKVEKAHNKQLSTHDLTDQRLEKLNNALVSVTTSDITDLPDLSGLSPHPADDFSAVEVANLRSGKTATGETMLGIQVFGGDTPPPHEAAGINDIWFNTAGDATTVEVKSQEGFKQLVTIASEMNMQHSDVEYVQSPAIKEYTFTVDGDALVLKPKFLTVYLNRKLLRKSEYVVVDNTTISILINLSINDEIEAVTA</sequence>
<name>A0A5S3XXR7_9GAMM</name>
<dbReference type="AlphaFoldDB" id="A0A5S3XXR7"/>
<dbReference type="EMBL" id="PNCL01000001">
    <property type="protein sequence ID" value="TMP63030.1"/>
    <property type="molecule type" value="Genomic_DNA"/>
</dbReference>
<reference evidence="4" key="2">
    <citation type="submission" date="2019-06" db="EMBL/GenBank/DDBJ databases">
        <title>Co-occurence of chitin degradation, pigmentation and bioactivity in marine Pseudoalteromonas.</title>
        <authorList>
            <person name="Sonnenschein E.C."/>
            <person name="Bech P.K."/>
        </authorList>
    </citation>
    <scope>NUCLEOTIDE SEQUENCE [LARGE SCALE GENOMIC DNA]</scope>
    <source>
        <strain evidence="4">S2231</strain>
    </source>
</reference>
<accession>A0A5S3XXR7</accession>
<keyword evidence="3" id="KW-1185">Reference proteome</keyword>
<gene>
    <name evidence="2" type="ORF">CWB96_00025</name>
    <name evidence="1" type="ORF">CWB97_02455</name>
</gene>
<dbReference type="Proteomes" id="UP000305730">
    <property type="component" value="Unassembled WGS sequence"/>
</dbReference>
<evidence type="ECO:0000313" key="4">
    <source>
        <dbReference type="Proteomes" id="UP000307706"/>
    </source>
</evidence>
<protein>
    <submittedName>
        <fullName evidence="2">Uncharacterized protein</fullName>
    </submittedName>
</protein>
<dbReference type="RefSeq" id="WP_138594761.1">
    <property type="nucleotide sequence ID" value="NZ_PNCK01000009.1"/>
</dbReference>
<evidence type="ECO:0000313" key="3">
    <source>
        <dbReference type="Proteomes" id="UP000305730"/>
    </source>
</evidence>
<reference evidence="2" key="3">
    <citation type="submission" date="2019-09" db="EMBL/GenBank/DDBJ databases">
        <title>Co-occurence of chitin degradation, pigmentation and bioactivity in marine Pseudoalteromonas.</title>
        <authorList>
            <person name="Sonnenschein E.C."/>
            <person name="Bech P.K."/>
        </authorList>
    </citation>
    <scope>NUCLEOTIDE SEQUENCE</scope>
    <source>
        <strain evidence="2">S2231</strain>
        <strain evidence="1 3">S2233</strain>
    </source>
</reference>
<organism evidence="2 4">
    <name type="scientific">Pseudoalteromonas citrea</name>
    <dbReference type="NCBI Taxonomy" id="43655"/>
    <lineage>
        <taxon>Bacteria</taxon>
        <taxon>Pseudomonadati</taxon>
        <taxon>Pseudomonadota</taxon>
        <taxon>Gammaproteobacteria</taxon>
        <taxon>Alteromonadales</taxon>
        <taxon>Pseudoalteromonadaceae</taxon>
        <taxon>Pseudoalteromonas</taxon>
    </lineage>
</organism>
<proteinExistence type="predicted"/>